<evidence type="ECO:0000313" key="2">
    <source>
        <dbReference type="EMBL" id="MFC3671049.1"/>
    </source>
</evidence>
<feature type="signal peptide" evidence="1">
    <location>
        <begin position="1"/>
        <end position="23"/>
    </location>
</feature>
<dbReference type="EMBL" id="JBHRYE010000011">
    <property type="protein sequence ID" value="MFC3671049.1"/>
    <property type="molecule type" value="Genomic_DNA"/>
</dbReference>
<sequence length="111" mass="11946">MKPFAILAPTRLVLIALALSSSACVSKLAESRVRSALVNAGIDRANAACMAERMTDRLSIGQLRRLEALQAPKRSLADYVWTVKRLDDPQLVQVTTSAAALCALGLAPEKR</sequence>
<dbReference type="RefSeq" id="WP_191322349.1">
    <property type="nucleotide sequence ID" value="NZ_BMZP01000001.1"/>
</dbReference>
<keyword evidence="1" id="KW-0732">Signal</keyword>
<evidence type="ECO:0008006" key="4">
    <source>
        <dbReference type="Google" id="ProtNLM"/>
    </source>
</evidence>
<proteinExistence type="predicted"/>
<feature type="chain" id="PRO_5046870605" description="Lipoprotein" evidence="1">
    <location>
        <begin position="24"/>
        <end position="111"/>
    </location>
</feature>
<protein>
    <recommendedName>
        <fullName evidence="4">Lipoprotein</fullName>
    </recommendedName>
</protein>
<keyword evidence="3" id="KW-1185">Reference proteome</keyword>
<dbReference type="PROSITE" id="PS51257">
    <property type="entry name" value="PROKAR_LIPOPROTEIN"/>
    <property type="match status" value="1"/>
</dbReference>
<comment type="caution">
    <text evidence="2">The sequence shown here is derived from an EMBL/GenBank/DDBJ whole genome shotgun (WGS) entry which is preliminary data.</text>
</comment>
<name>A0ABV7V0X8_9SPHN</name>
<organism evidence="2 3">
    <name type="scientific">Novosphingobium pokkalii</name>
    <dbReference type="NCBI Taxonomy" id="1770194"/>
    <lineage>
        <taxon>Bacteria</taxon>
        <taxon>Pseudomonadati</taxon>
        <taxon>Pseudomonadota</taxon>
        <taxon>Alphaproteobacteria</taxon>
        <taxon>Sphingomonadales</taxon>
        <taxon>Sphingomonadaceae</taxon>
        <taxon>Novosphingobium</taxon>
    </lineage>
</organism>
<accession>A0ABV7V0X8</accession>
<reference evidence="3" key="1">
    <citation type="journal article" date="2019" name="Int. J. Syst. Evol. Microbiol.">
        <title>The Global Catalogue of Microorganisms (GCM) 10K type strain sequencing project: providing services to taxonomists for standard genome sequencing and annotation.</title>
        <authorList>
            <consortium name="The Broad Institute Genomics Platform"/>
            <consortium name="The Broad Institute Genome Sequencing Center for Infectious Disease"/>
            <person name="Wu L."/>
            <person name="Ma J."/>
        </authorList>
    </citation>
    <scope>NUCLEOTIDE SEQUENCE [LARGE SCALE GENOMIC DNA]</scope>
    <source>
        <strain evidence="3">KCTC 42224</strain>
    </source>
</reference>
<evidence type="ECO:0000256" key="1">
    <source>
        <dbReference type="SAM" id="SignalP"/>
    </source>
</evidence>
<gene>
    <name evidence="2" type="ORF">ACFOOT_06400</name>
</gene>
<evidence type="ECO:0000313" key="3">
    <source>
        <dbReference type="Proteomes" id="UP001595683"/>
    </source>
</evidence>
<dbReference type="Proteomes" id="UP001595683">
    <property type="component" value="Unassembled WGS sequence"/>
</dbReference>